<name>A0A2H1VFF0_SPOFR</name>
<dbReference type="InterPro" id="IPR043504">
    <property type="entry name" value="Peptidase_S1_PA_chymotrypsin"/>
</dbReference>
<dbReference type="PANTHER" id="PTHR24252:SF7">
    <property type="entry name" value="HYALIN"/>
    <property type="match status" value="1"/>
</dbReference>
<dbReference type="FunFam" id="2.40.10.10:FF:000028">
    <property type="entry name" value="Serine protease easter"/>
    <property type="match status" value="1"/>
</dbReference>
<evidence type="ECO:0000313" key="8">
    <source>
        <dbReference type="EMBL" id="SOQ39557.1"/>
    </source>
</evidence>
<dbReference type="PRINTS" id="PR00722">
    <property type="entry name" value="CHYMOTRYPSIN"/>
</dbReference>
<evidence type="ECO:0000256" key="1">
    <source>
        <dbReference type="ARBA" id="ARBA00022729"/>
    </source>
</evidence>
<dbReference type="CDD" id="cd00190">
    <property type="entry name" value="Tryp_SPc"/>
    <property type="match status" value="1"/>
</dbReference>
<evidence type="ECO:0000256" key="4">
    <source>
        <dbReference type="ARBA" id="ARBA00024195"/>
    </source>
</evidence>
<evidence type="ECO:0000256" key="6">
    <source>
        <dbReference type="SAM" id="SignalP"/>
    </source>
</evidence>
<feature type="signal peptide" evidence="6">
    <location>
        <begin position="1"/>
        <end position="18"/>
    </location>
</feature>
<organism evidence="8">
    <name type="scientific">Spodoptera frugiperda</name>
    <name type="common">Fall armyworm</name>
    <dbReference type="NCBI Taxonomy" id="7108"/>
    <lineage>
        <taxon>Eukaryota</taxon>
        <taxon>Metazoa</taxon>
        <taxon>Ecdysozoa</taxon>
        <taxon>Arthropoda</taxon>
        <taxon>Hexapoda</taxon>
        <taxon>Insecta</taxon>
        <taxon>Pterygota</taxon>
        <taxon>Neoptera</taxon>
        <taxon>Endopterygota</taxon>
        <taxon>Lepidoptera</taxon>
        <taxon>Glossata</taxon>
        <taxon>Ditrysia</taxon>
        <taxon>Noctuoidea</taxon>
        <taxon>Noctuidae</taxon>
        <taxon>Amphipyrinae</taxon>
        <taxon>Spodoptera</taxon>
    </lineage>
</organism>
<dbReference type="InterPro" id="IPR009003">
    <property type="entry name" value="Peptidase_S1_PA"/>
</dbReference>
<dbReference type="GO" id="GO:0006508">
    <property type="term" value="P:proteolysis"/>
    <property type="evidence" value="ECO:0007669"/>
    <property type="project" value="UniProtKB-KW"/>
</dbReference>
<dbReference type="SMART" id="SM00680">
    <property type="entry name" value="CLIP"/>
    <property type="match status" value="1"/>
</dbReference>
<dbReference type="InterPro" id="IPR022700">
    <property type="entry name" value="CLIP"/>
</dbReference>
<dbReference type="AlphaFoldDB" id="A0A2H1VFF0"/>
<gene>
    <name evidence="8" type="ORF">SFRICE_014224</name>
</gene>
<keyword evidence="5" id="KW-0645">Protease</keyword>
<keyword evidence="3" id="KW-0325">Glycoprotein</keyword>
<reference evidence="8" key="1">
    <citation type="submission" date="2016-07" db="EMBL/GenBank/DDBJ databases">
        <authorList>
            <person name="Bretaudeau A."/>
        </authorList>
    </citation>
    <scope>NUCLEOTIDE SEQUENCE</scope>
    <source>
        <strain evidence="8">Rice</strain>
        <tissue evidence="8">Whole body</tissue>
    </source>
</reference>
<keyword evidence="2" id="KW-1015">Disulfide bond</keyword>
<evidence type="ECO:0000259" key="7">
    <source>
        <dbReference type="PROSITE" id="PS50240"/>
    </source>
</evidence>
<keyword evidence="1 6" id="KW-0732">Signal</keyword>
<dbReference type="Pfam" id="PF00089">
    <property type="entry name" value="Trypsin"/>
    <property type="match status" value="1"/>
</dbReference>
<keyword evidence="5" id="KW-0720">Serine protease</keyword>
<evidence type="ECO:0000256" key="2">
    <source>
        <dbReference type="ARBA" id="ARBA00023157"/>
    </source>
</evidence>
<sequence>MLFKIIFVLCFLCKCGLADDKMEFMDSAQGLPGSKCIRDGVEGVCTSIYTCLTAVQDVKDKKYPPLCKYQGETPIICCTDCELVNDTRNMYISQTSGKWYFRNGQKARDKCLDYMQELEPCGDHFTATIAKDLDPERNCYVPRPTAVGVVGGNDAERSEFPHMALLGYGFDEDSAQWICAGSLISENFILTAGHCISSPSLGQVKYVALGILKRTDPSDLWQKYHVKRIIAHPGYKPPSKYNDIALLETQTRVTFSEGVRPACLHFEEVANDNKAVATGWGALGRRRELADTLQSVYLEEFPEEECTKLYPQHRLLRRGFDFSTQMCYGHHGEVRDTCEGDSGGPLQNRYHISSCQYTVIGITSTGRQCGILGSTGLYTRVYTYLHWIESVVWP</sequence>
<dbReference type="SUPFAM" id="SSF50494">
    <property type="entry name" value="Trypsin-like serine proteases"/>
    <property type="match status" value="1"/>
</dbReference>
<proteinExistence type="inferred from homology"/>
<dbReference type="InterPro" id="IPR033116">
    <property type="entry name" value="TRYPSIN_SER"/>
</dbReference>
<dbReference type="EMBL" id="ODYU01002282">
    <property type="protein sequence ID" value="SOQ39557.1"/>
    <property type="molecule type" value="Genomic_DNA"/>
</dbReference>
<comment type="similarity">
    <text evidence="4">Belongs to the peptidase S1 family. CLIP subfamily.</text>
</comment>
<dbReference type="InterPro" id="IPR001254">
    <property type="entry name" value="Trypsin_dom"/>
</dbReference>
<feature type="domain" description="Peptidase S1" evidence="7">
    <location>
        <begin position="149"/>
        <end position="393"/>
    </location>
</feature>
<dbReference type="PANTHER" id="PTHR24252">
    <property type="entry name" value="ACROSIN-RELATED"/>
    <property type="match status" value="1"/>
</dbReference>
<dbReference type="GO" id="GO:0004252">
    <property type="term" value="F:serine-type endopeptidase activity"/>
    <property type="evidence" value="ECO:0007669"/>
    <property type="project" value="InterPro"/>
</dbReference>
<evidence type="ECO:0000256" key="3">
    <source>
        <dbReference type="ARBA" id="ARBA00023180"/>
    </source>
</evidence>
<keyword evidence="5" id="KW-0378">Hydrolase</keyword>
<dbReference type="SMART" id="SM00020">
    <property type="entry name" value="Tryp_SPc"/>
    <property type="match status" value="1"/>
</dbReference>
<protein>
    <submittedName>
        <fullName evidence="8">SFRICE_014224</fullName>
    </submittedName>
</protein>
<dbReference type="PROSITE" id="PS00134">
    <property type="entry name" value="TRYPSIN_HIS"/>
    <property type="match status" value="1"/>
</dbReference>
<accession>A0A2H1VFF0</accession>
<evidence type="ECO:0000256" key="5">
    <source>
        <dbReference type="RuleBase" id="RU363034"/>
    </source>
</evidence>
<dbReference type="Gene3D" id="2.40.10.10">
    <property type="entry name" value="Trypsin-like serine proteases"/>
    <property type="match status" value="1"/>
</dbReference>
<dbReference type="PROSITE" id="PS00135">
    <property type="entry name" value="TRYPSIN_SER"/>
    <property type="match status" value="1"/>
</dbReference>
<dbReference type="InterPro" id="IPR018114">
    <property type="entry name" value="TRYPSIN_HIS"/>
</dbReference>
<dbReference type="InterPro" id="IPR001314">
    <property type="entry name" value="Peptidase_S1A"/>
</dbReference>
<dbReference type="PROSITE" id="PS50240">
    <property type="entry name" value="TRYPSIN_DOM"/>
    <property type="match status" value="1"/>
</dbReference>
<feature type="chain" id="PRO_5013816567" evidence="6">
    <location>
        <begin position="19"/>
        <end position="394"/>
    </location>
</feature>